<dbReference type="RefSeq" id="WP_322609392.1">
    <property type="nucleotide sequence ID" value="NZ_JARVCO010000012.1"/>
</dbReference>
<feature type="region of interest" description="Disordered" evidence="1">
    <location>
        <begin position="145"/>
        <end position="193"/>
    </location>
</feature>
<accession>A0ABU5MZJ1</accession>
<organism evidence="3 4">
    <name type="scientific">Pontiella agarivorans</name>
    <dbReference type="NCBI Taxonomy" id="3038953"/>
    <lineage>
        <taxon>Bacteria</taxon>
        <taxon>Pseudomonadati</taxon>
        <taxon>Kiritimatiellota</taxon>
        <taxon>Kiritimatiellia</taxon>
        <taxon>Kiritimatiellales</taxon>
        <taxon>Pontiellaceae</taxon>
        <taxon>Pontiella</taxon>
    </lineage>
</organism>
<keyword evidence="4" id="KW-1185">Reference proteome</keyword>
<proteinExistence type="predicted"/>
<evidence type="ECO:0000256" key="2">
    <source>
        <dbReference type="SAM" id="SignalP"/>
    </source>
</evidence>
<gene>
    <name evidence="3" type="ORF">P9H32_13300</name>
</gene>
<feature type="chain" id="PRO_5045568527" evidence="2">
    <location>
        <begin position="21"/>
        <end position="238"/>
    </location>
</feature>
<feature type="compositionally biased region" description="Low complexity" evidence="1">
    <location>
        <begin position="145"/>
        <end position="156"/>
    </location>
</feature>
<dbReference type="EMBL" id="JARVCO010000012">
    <property type="protein sequence ID" value="MDZ8119602.1"/>
    <property type="molecule type" value="Genomic_DNA"/>
</dbReference>
<evidence type="ECO:0000256" key="1">
    <source>
        <dbReference type="SAM" id="MobiDB-lite"/>
    </source>
</evidence>
<protein>
    <submittedName>
        <fullName evidence="3">Uncharacterized protein</fullName>
    </submittedName>
</protein>
<evidence type="ECO:0000313" key="3">
    <source>
        <dbReference type="EMBL" id="MDZ8119602.1"/>
    </source>
</evidence>
<feature type="signal peptide" evidence="2">
    <location>
        <begin position="1"/>
        <end position="20"/>
    </location>
</feature>
<reference evidence="3 4" key="1">
    <citation type="journal article" date="2024" name="Appl. Environ. Microbiol.">
        <title>Pontiella agarivorans sp. nov., a novel marine anaerobic bacterium capable of degrading macroalgal polysaccharides and fixing nitrogen.</title>
        <authorList>
            <person name="Liu N."/>
            <person name="Kivenson V."/>
            <person name="Peng X."/>
            <person name="Cui Z."/>
            <person name="Lankiewicz T.S."/>
            <person name="Gosselin K.M."/>
            <person name="English C.J."/>
            <person name="Blair E.M."/>
            <person name="O'Malley M.A."/>
            <person name="Valentine D.L."/>
        </authorList>
    </citation>
    <scope>NUCLEOTIDE SEQUENCE [LARGE SCALE GENOMIC DNA]</scope>
    <source>
        <strain evidence="3 4">NLcol2</strain>
    </source>
</reference>
<name>A0ABU5MZJ1_9BACT</name>
<comment type="caution">
    <text evidence="3">The sequence shown here is derived from an EMBL/GenBank/DDBJ whole genome shotgun (WGS) entry which is preliminary data.</text>
</comment>
<keyword evidence="2" id="KW-0732">Signal</keyword>
<evidence type="ECO:0000313" key="4">
    <source>
        <dbReference type="Proteomes" id="UP001290861"/>
    </source>
</evidence>
<sequence>MAGRLIQMILMAAVSAAVFADAEEYKRERYDVIVDRSPFGEDSGIAADLAREEAQSKKDAAEAAKLAREMEKKIRLCYLLEADNGELRAGFENKGAKPGDPRSIMLRLNESFQGMKLTAIDVLRSSATLEMNGKPVTFELTQAAAATPAKKAGPVAQRRKFGSGFRRPEQPTKPAEPELTPEEQAAKREEVRENLRQYQMEVIRQGMPPLPIPLTQEMDDQLVEEGILPPSGPAAPGP</sequence>
<dbReference type="Proteomes" id="UP001290861">
    <property type="component" value="Unassembled WGS sequence"/>
</dbReference>
<feature type="compositionally biased region" description="Basic and acidic residues" evidence="1">
    <location>
        <begin position="184"/>
        <end position="193"/>
    </location>
</feature>